<evidence type="ECO:0000256" key="4">
    <source>
        <dbReference type="ARBA" id="ARBA00023040"/>
    </source>
</evidence>
<dbReference type="PANTHER" id="PTHR24225:SF73">
    <property type="entry name" value="C3A ANAPHYLATOXIN CHEMOTACTIC RECEPTOR-LIKE"/>
    <property type="match status" value="1"/>
</dbReference>
<keyword evidence="4 9" id="KW-0297">G-protein coupled receptor</keyword>
<evidence type="ECO:0000256" key="5">
    <source>
        <dbReference type="ARBA" id="ARBA00023136"/>
    </source>
</evidence>
<dbReference type="GO" id="GO:0004875">
    <property type="term" value="F:complement receptor activity"/>
    <property type="evidence" value="ECO:0007669"/>
    <property type="project" value="TreeGrafter"/>
</dbReference>
<dbReference type="PROSITE" id="PS50262">
    <property type="entry name" value="G_PROTEIN_RECEP_F1_2"/>
    <property type="match status" value="1"/>
</dbReference>
<feature type="transmembrane region" description="Helical" evidence="10">
    <location>
        <begin position="202"/>
        <end position="224"/>
    </location>
</feature>
<dbReference type="GO" id="GO:0007200">
    <property type="term" value="P:phospholipase C-activating G protein-coupled receptor signaling pathway"/>
    <property type="evidence" value="ECO:0007669"/>
    <property type="project" value="TreeGrafter"/>
</dbReference>
<dbReference type="PRINTS" id="PR00237">
    <property type="entry name" value="GPCRRHODOPSN"/>
</dbReference>
<dbReference type="GO" id="GO:0007204">
    <property type="term" value="P:positive regulation of cytosolic calcium ion concentration"/>
    <property type="evidence" value="ECO:0007669"/>
    <property type="project" value="TreeGrafter"/>
</dbReference>
<feature type="transmembrane region" description="Helical" evidence="10">
    <location>
        <begin position="77"/>
        <end position="98"/>
    </location>
</feature>
<evidence type="ECO:0000259" key="11">
    <source>
        <dbReference type="PROSITE" id="PS50262"/>
    </source>
</evidence>
<comment type="similarity">
    <text evidence="8">Belongs to the chemokine-like receptor (CMKLR) family.</text>
</comment>
<dbReference type="PANTHER" id="PTHR24225">
    <property type="entry name" value="CHEMOTACTIC RECEPTOR"/>
    <property type="match status" value="1"/>
</dbReference>
<dbReference type="EMBL" id="WNYA01000006">
    <property type="protein sequence ID" value="KAG8570132.1"/>
    <property type="molecule type" value="Genomic_DNA"/>
</dbReference>
<dbReference type="InterPro" id="IPR000826">
    <property type="entry name" value="Formyl_rcpt-rel"/>
</dbReference>
<evidence type="ECO:0000256" key="3">
    <source>
        <dbReference type="ARBA" id="ARBA00022989"/>
    </source>
</evidence>
<accession>A0AAV7BC22</accession>
<proteinExistence type="inferred from homology"/>
<dbReference type="SUPFAM" id="SSF81321">
    <property type="entry name" value="Family A G protein-coupled receptor-like"/>
    <property type="match status" value="1"/>
</dbReference>
<feature type="transmembrane region" description="Helical" evidence="10">
    <location>
        <begin position="113"/>
        <end position="140"/>
    </location>
</feature>
<keyword evidence="2 9" id="KW-0812">Transmembrane</keyword>
<dbReference type="InterPro" id="IPR017452">
    <property type="entry name" value="GPCR_Rhodpsn_7TM"/>
</dbReference>
<evidence type="ECO:0000256" key="6">
    <source>
        <dbReference type="ARBA" id="ARBA00023170"/>
    </source>
</evidence>
<keyword evidence="6 9" id="KW-0675">Receptor</keyword>
<comment type="similarity">
    <text evidence="9">Belongs to the G-protein coupled receptor 1 family.</text>
</comment>
<reference evidence="12" key="1">
    <citation type="thesis" date="2020" institute="ProQuest LLC" country="789 East Eisenhower Parkway, Ann Arbor, MI, USA">
        <title>Comparative Genomics and Chromosome Evolution.</title>
        <authorList>
            <person name="Mudd A.B."/>
        </authorList>
    </citation>
    <scope>NUCLEOTIDE SEQUENCE</scope>
    <source>
        <strain evidence="12">237g6f4</strain>
        <tissue evidence="12">Blood</tissue>
    </source>
</reference>
<feature type="transmembrane region" description="Helical" evidence="10">
    <location>
        <begin position="160"/>
        <end position="182"/>
    </location>
</feature>
<keyword evidence="13" id="KW-1185">Reference proteome</keyword>
<keyword evidence="5 10" id="KW-0472">Membrane</keyword>
<dbReference type="Proteomes" id="UP000824782">
    <property type="component" value="Unassembled WGS sequence"/>
</dbReference>
<feature type="transmembrane region" description="Helical" evidence="10">
    <location>
        <begin position="42"/>
        <end position="65"/>
    </location>
</feature>
<evidence type="ECO:0000256" key="8">
    <source>
        <dbReference type="ARBA" id="ARBA00025736"/>
    </source>
</evidence>
<comment type="subcellular location">
    <subcellularLocation>
        <location evidence="1">Membrane</location>
        <topology evidence="1">Multi-pass membrane protein</topology>
    </subcellularLocation>
</comment>
<dbReference type="InterPro" id="IPR000276">
    <property type="entry name" value="GPCR_Rhodpsn"/>
</dbReference>
<dbReference type="PROSITE" id="PS00237">
    <property type="entry name" value="G_PROTEIN_RECEP_F1_1"/>
    <property type="match status" value="1"/>
</dbReference>
<organism evidence="12 13">
    <name type="scientific">Engystomops pustulosus</name>
    <name type="common">Tungara frog</name>
    <name type="synonym">Physalaemus pustulosus</name>
    <dbReference type="NCBI Taxonomy" id="76066"/>
    <lineage>
        <taxon>Eukaryota</taxon>
        <taxon>Metazoa</taxon>
        <taxon>Chordata</taxon>
        <taxon>Craniata</taxon>
        <taxon>Vertebrata</taxon>
        <taxon>Euteleostomi</taxon>
        <taxon>Amphibia</taxon>
        <taxon>Batrachia</taxon>
        <taxon>Anura</taxon>
        <taxon>Neobatrachia</taxon>
        <taxon>Hyloidea</taxon>
        <taxon>Leptodactylidae</taxon>
        <taxon>Leiuperinae</taxon>
        <taxon>Engystomops</taxon>
    </lineage>
</organism>
<evidence type="ECO:0000313" key="13">
    <source>
        <dbReference type="Proteomes" id="UP000824782"/>
    </source>
</evidence>
<dbReference type="AlphaFoldDB" id="A0AAV7BC22"/>
<evidence type="ECO:0000256" key="7">
    <source>
        <dbReference type="ARBA" id="ARBA00023224"/>
    </source>
</evidence>
<evidence type="ECO:0000256" key="2">
    <source>
        <dbReference type="ARBA" id="ARBA00022692"/>
    </source>
</evidence>
<dbReference type="GO" id="GO:0004982">
    <property type="term" value="F:N-formyl peptide receptor activity"/>
    <property type="evidence" value="ECO:0007669"/>
    <property type="project" value="TreeGrafter"/>
</dbReference>
<comment type="caution">
    <text evidence="12">The sequence shown here is derived from an EMBL/GenBank/DDBJ whole genome shotgun (WGS) entry which is preliminary data.</text>
</comment>
<gene>
    <name evidence="12" type="ORF">GDO81_014725</name>
</gene>
<evidence type="ECO:0000313" key="12">
    <source>
        <dbReference type="EMBL" id="KAG8570132.1"/>
    </source>
</evidence>
<sequence>MDSEDYNLTSPYTSGYLDYYNWSRDADYETFYTGSNINTSKIVAITISSVVIILGIIGNGLVIWIAGFRMKTISSVWFLHLAIADLLCCVSLPLYIAFQVSIEVCLSSSSVSLYIFCFCDIFLFTVNMCTSVLILTAMSVDRWVSVMWPFWAKVHRTRKLLRITVGIIWVLGVVWSGIMVYFLNLFFLNMSFTEKTVLLPKFFILFVIPLLIISTSYVTIFFKVRKSKRPQRSQRPYRIITAVILCFFICWAPYYICPLIHYI</sequence>
<dbReference type="Gene3D" id="1.20.1070.10">
    <property type="entry name" value="Rhodopsin 7-helix transmembrane proteins"/>
    <property type="match status" value="1"/>
</dbReference>
<dbReference type="GO" id="GO:0006954">
    <property type="term" value="P:inflammatory response"/>
    <property type="evidence" value="ECO:0007669"/>
    <property type="project" value="TreeGrafter"/>
</dbReference>
<dbReference type="Pfam" id="PF00001">
    <property type="entry name" value="7tm_1"/>
    <property type="match status" value="1"/>
</dbReference>
<dbReference type="GO" id="GO:0005886">
    <property type="term" value="C:plasma membrane"/>
    <property type="evidence" value="ECO:0007669"/>
    <property type="project" value="TreeGrafter"/>
</dbReference>
<feature type="domain" description="G-protein coupled receptors family 1 profile" evidence="11">
    <location>
        <begin position="48"/>
        <end position="263"/>
    </location>
</feature>
<feature type="transmembrane region" description="Helical" evidence="10">
    <location>
        <begin position="236"/>
        <end position="256"/>
    </location>
</feature>
<name>A0AAV7BC22_ENGPU</name>
<evidence type="ECO:0000256" key="10">
    <source>
        <dbReference type="SAM" id="Phobius"/>
    </source>
</evidence>
<evidence type="ECO:0000256" key="1">
    <source>
        <dbReference type="ARBA" id="ARBA00004141"/>
    </source>
</evidence>
<evidence type="ECO:0000256" key="9">
    <source>
        <dbReference type="RuleBase" id="RU000688"/>
    </source>
</evidence>
<keyword evidence="3 10" id="KW-1133">Transmembrane helix</keyword>
<protein>
    <recommendedName>
        <fullName evidence="11">G-protein coupled receptors family 1 profile domain-containing protein</fullName>
    </recommendedName>
</protein>
<keyword evidence="7 9" id="KW-0807">Transducer</keyword>